<name>A0A3E2BJT6_9BACT</name>
<dbReference type="AlphaFoldDB" id="A0A3E2BJT6"/>
<organism evidence="1 2">
    <name type="scientific">Candidatus Saccharicenans subterraneus</name>
    <dbReference type="NCBI Taxonomy" id="2508984"/>
    <lineage>
        <taxon>Bacteria</taxon>
        <taxon>Candidatus Aminicenantota</taxon>
        <taxon>Candidatus Aminicenantia</taxon>
        <taxon>Candidatus Aminicenantales</taxon>
        <taxon>Candidatus Saccharicenantaceae</taxon>
        <taxon>Candidatus Saccharicenans</taxon>
    </lineage>
</organism>
<evidence type="ECO:0000313" key="1">
    <source>
        <dbReference type="EMBL" id="RFT15001.1"/>
    </source>
</evidence>
<dbReference type="Proteomes" id="UP000257323">
    <property type="component" value="Unassembled WGS sequence"/>
</dbReference>
<proteinExistence type="predicted"/>
<gene>
    <name evidence="1" type="ORF">OP8BY_1111</name>
</gene>
<dbReference type="EMBL" id="QUAH01000014">
    <property type="protein sequence ID" value="RFT15001.1"/>
    <property type="molecule type" value="Genomic_DNA"/>
</dbReference>
<reference evidence="1 2" key="1">
    <citation type="submission" date="2018-08" db="EMBL/GenBank/DDBJ databases">
        <title>Genome analysis of the thermophilic bacterium of the candidate phylum Aminicenantes from deep subsurface aquifer revealed its physiology and ecological role.</title>
        <authorList>
            <person name="Kadnikov V.V."/>
            <person name="Mardanov A.V."/>
            <person name="Beletsky A.V."/>
            <person name="Karnachuk O.V."/>
            <person name="Ravin N.V."/>
        </authorList>
    </citation>
    <scope>NUCLEOTIDE SEQUENCE [LARGE SCALE GENOMIC DNA]</scope>
    <source>
        <strain evidence="1">BY38</strain>
    </source>
</reference>
<accession>A0A3E2BJT6</accession>
<evidence type="ECO:0000313" key="2">
    <source>
        <dbReference type="Proteomes" id="UP000257323"/>
    </source>
</evidence>
<protein>
    <submittedName>
        <fullName evidence="1">Uncharacterized protein</fullName>
    </submittedName>
</protein>
<sequence length="46" mass="5283">MILSPGFRSYSWMVWPTAFREQDAGTKQALSFQTRGKRDGVCLVFI</sequence>
<comment type="caution">
    <text evidence="1">The sequence shown here is derived from an EMBL/GenBank/DDBJ whole genome shotgun (WGS) entry which is preliminary data.</text>
</comment>